<dbReference type="Proteomes" id="UP000509371">
    <property type="component" value="Chromosome"/>
</dbReference>
<evidence type="ECO:0000313" key="2">
    <source>
        <dbReference type="Proteomes" id="UP000509371"/>
    </source>
</evidence>
<sequence>MTHVRNRVFHYRAHSSYCLNKVMRLKLDDKLFTIIELRGGAKLPTGGDFE</sequence>
<dbReference type="KEGG" id="mpri:MP3633_0151"/>
<name>A0A859CWW0_9GAMM</name>
<proteinExistence type="predicted"/>
<evidence type="ECO:0000313" key="1">
    <source>
        <dbReference type="EMBL" id="QKK78889.1"/>
    </source>
</evidence>
<gene>
    <name evidence="1" type="ORF">MP3633_0151</name>
</gene>
<organism evidence="1 2">
    <name type="scientific">Marinomonas primoryensis</name>
    <dbReference type="NCBI Taxonomy" id="178399"/>
    <lineage>
        <taxon>Bacteria</taxon>
        <taxon>Pseudomonadati</taxon>
        <taxon>Pseudomonadota</taxon>
        <taxon>Gammaproteobacteria</taxon>
        <taxon>Oceanospirillales</taxon>
        <taxon>Oceanospirillaceae</taxon>
        <taxon>Marinomonas</taxon>
    </lineage>
</organism>
<protein>
    <submittedName>
        <fullName evidence="1">Uncharacterized protein</fullName>
    </submittedName>
</protein>
<dbReference type="EMBL" id="CP054301">
    <property type="protein sequence ID" value="QKK78889.1"/>
    <property type="molecule type" value="Genomic_DNA"/>
</dbReference>
<accession>A0A859CWW0</accession>
<reference evidence="1 2" key="1">
    <citation type="submission" date="2020-06" db="EMBL/GenBank/DDBJ databases">
        <authorList>
            <person name="Voronona O.L."/>
            <person name="Aksenova E.I."/>
            <person name="Kunda M.S."/>
            <person name="Semenov A.N."/>
            <person name="Ryzhova N."/>
        </authorList>
    </citation>
    <scope>NUCLEOTIDE SEQUENCE [LARGE SCALE GENOMIC DNA]</scope>
    <source>
        <strain evidence="1 2">MPKMM3633</strain>
    </source>
</reference>
<dbReference type="AlphaFoldDB" id="A0A859CWW0"/>